<dbReference type="EMBL" id="BJWK01000003">
    <property type="protein sequence ID" value="GEM07321.1"/>
    <property type="molecule type" value="Genomic_DNA"/>
</dbReference>
<dbReference type="GO" id="GO:0003677">
    <property type="term" value="F:DNA binding"/>
    <property type="evidence" value="ECO:0007669"/>
    <property type="project" value="UniProtKB-KW"/>
</dbReference>
<dbReference type="PANTHER" id="PTHR10328:SF15">
    <property type="entry name" value="BHLH TRANSCRIPTION FACTOR"/>
    <property type="match status" value="1"/>
</dbReference>
<accession>A0A511KAG0</accession>
<feature type="region of interest" description="Disordered" evidence="3">
    <location>
        <begin position="747"/>
        <end position="927"/>
    </location>
</feature>
<evidence type="ECO:0000256" key="3">
    <source>
        <dbReference type="SAM" id="MobiDB-lite"/>
    </source>
</evidence>
<feature type="region of interest" description="Disordered" evidence="3">
    <location>
        <begin position="202"/>
        <end position="299"/>
    </location>
</feature>
<feature type="region of interest" description="Disordered" evidence="3">
    <location>
        <begin position="490"/>
        <end position="718"/>
    </location>
</feature>
<feature type="compositionally biased region" description="Basic and acidic residues" evidence="3">
    <location>
        <begin position="916"/>
        <end position="927"/>
    </location>
</feature>
<feature type="compositionally biased region" description="Gly residues" evidence="3">
    <location>
        <begin position="54"/>
        <end position="66"/>
    </location>
</feature>
<feature type="domain" description="BHLH" evidence="4">
    <location>
        <begin position="917"/>
        <end position="996"/>
    </location>
</feature>
<feature type="region of interest" description="Disordered" evidence="3">
    <location>
        <begin position="1070"/>
        <end position="1118"/>
    </location>
</feature>
<feature type="region of interest" description="Disordered" evidence="3">
    <location>
        <begin position="353"/>
        <end position="406"/>
    </location>
</feature>
<feature type="compositionally biased region" description="Low complexity" evidence="3">
    <location>
        <begin position="151"/>
        <end position="169"/>
    </location>
</feature>
<feature type="compositionally biased region" description="Low complexity" evidence="3">
    <location>
        <begin position="678"/>
        <end position="703"/>
    </location>
</feature>
<dbReference type="SUPFAM" id="SSF47459">
    <property type="entry name" value="HLH, helix-loop-helix DNA-binding domain"/>
    <property type="match status" value="1"/>
</dbReference>
<dbReference type="AlphaFoldDB" id="A0A511KAG0"/>
<dbReference type="GO" id="GO:0090575">
    <property type="term" value="C:RNA polymerase II transcription regulator complex"/>
    <property type="evidence" value="ECO:0007669"/>
    <property type="project" value="TreeGrafter"/>
</dbReference>
<organism evidence="5 6">
    <name type="scientific">Rhodotorula toruloides</name>
    <name type="common">Yeast</name>
    <name type="synonym">Rhodosporidium toruloides</name>
    <dbReference type="NCBI Taxonomy" id="5286"/>
    <lineage>
        <taxon>Eukaryota</taxon>
        <taxon>Fungi</taxon>
        <taxon>Dikarya</taxon>
        <taxon>Basidiomycota</taxon>
        <taxon>Pucciniomycotina</taxon>
        <taxon>Microbotryomycetes</taxon>
        <taxon>Sporidiobolales</taxon>
        <taxon>Sporidiobolaceae</taxon>
        <taxon>Rhodotorula</taxon>
    </lineage>
</organism>
<feature type="compositionally biased region" description="Polar residues" evidence="3">
    <location>
        <begin position="568"/>
        <end position="584"/>
    </location>
</feature>
<feature type="region of interest" description="Disordered" evidence="3">
    <location>
        <begin position="145"/>
        <end position="179"/>
    </location>
</feature>
<feature type="compositionally biased region" description="Low complexity" evidence="3">
    <location>
        <begin position="202"/>
        <end position="218"/>
    </location>
</feature>
<proteinExistence type="predicted"/>
<dbReference type="GO" id="GO:0003700">
    <property type="term" value="F:DNA-binding transcription factor activity"/>
    <property type="evidence" value="ECO:0007669"/>
    <property type="project" value="TreeGrafter"/>
</dbReference>
<comment type="caution">
    <text evidence="5">The sequence shown here is derived from an EMBL/GenBank/DDBJ whole genome shotgun (WGS) entry which is preliminary data.</text>
</comment>
<dbReference type="GO" id="GO:0046983">
    <property type="term" value="F:protein dimerization activity"/>
    <property type="evidence" value="ECO:0007669"/>
    <property type="project" value="InterPro"/>
</dbReference>
<feature type="compositionally biased region" description="Low complexity" evidence="3">
    <location>
        <begin position="274"/>
        <end position="289"/>
    </location>
</feature>
<dbReference type="Pfam" id="PF00010">
    <property type="entry name" value="HLH"/>
    <property type="match status" value="1"/>
</dbReference>
<evidence type="ECO:0000256" key="2">
    <source>
        <dbReference type="ARBA" id="ARBA00023242"/>
    </source>
</evidence>
<dbReference type="InterPro" id="IPR036638">
    <property type="entry name" value="HLH_DNA-bd_sf"/>
</dbReference>
<dbReference type="Proteomes" id="UP000321518">
    <property type="component" value="Unassembled WGS sequence"/>
</dbReference>
<feature type="compositionally biased region" description="Basic and acidic residues" evidence="3">
    <location>
        <begin position="1103"/>
        <end position="1118"/>
    </location>
</feature>
<dbReference type="Gene3D" id="4.10.280.10">
    <property type="entry name" value="Helix-loop-helix DNA-binding domain"/>
    <property type="match status" value="1"/>
</dbReference>
<feature type="compositionally biased region" description="Polar residues" evidence="3">
    <location>
        <begin position="389"/>
        <end position="402"/>
    </location>
</feature>
<feature type="compositionally biased region" description="Low complexity" evidence="3">
    <location>
        <begin position="906"/>
        <end position="915"/>
    </location>
</feature>
<feature type="region of interest" description="Disordered" evidence="3">
    <location>
        <begin position="949"/>
        <end position="980"/>
    </location>
</feature>
<keyword evidence="1" id="KW-0238">DNA-binding</keyword>
<evidence type="ECO:0000313" key="6">
    <source>
        <dbReference type="Proteomes" id="UP000321518"/>
    </source>
</evidence>
<evidence type="ECO:0000256" key="1">
    <source>
        <dbReference type="ARBA" id="ARBA00023125"/>
    </source>
</evidence>
<gene>
    <name evidence="5" type="ORF">Rt10032_c03g1338</name>
</gene>
<dbReference type="GO" id="GO:0045944">
    <property type="term" value="P:positive regulation of transcription by RNA polymerase II"/>
    <property type="evidence" value="ECO:0007669"/>
    <property type="project" value="TreeGrafter"/>
</dbReference>
<reference evidence="5 6" key="1">
    <citation type="submission" date="2019-07" db="EMBL/GenBank/DDBJ databases">
        <title>Rhodotorula toruloides NBRC10032 genome sequencing.</title>
        <authorList>
            <person name="Shida Y."/>
            <person name="Takaku H."/>
            <person name="Ogasawara W."/>
            <person name="Mori K."/>
        </authorList>
    </citation>
    <scope>NUCLEOTIDE SEQUENCE [LARGE SCALE GENOMIC DNA]</scope>
    <source>
        <strain evidence="5 6">NBRC10032</strain>
    </source>
</reference>
<protein>
    <submittedName>
        <fullName evidence="5">Transcription regulator</fullName>
    </submittedName>
</protein>
<dbReference type="PROSITE" id="PS50888">
    <property type="entry name" value="BHLH"/>
    <property type="match status" value="1"/>
</dbReference>
<dbReference type="InterPro" id="IPR011598">
    <property type="entry name" value="bHLH_dom"/>
</dbReference>
<feature type="compositionally biased region" description="Low complexity" evidence="3">
    <location>
        <begin position="233"/>
        <end position="266"/>
    </location>
</feature>
<sequence>MDHSASAHPSPASSGSFASNTAHNAYLDPSLSALHDFLASTSTGFPGSPQGADGMDGTGGNAGAGQAGQAANLTDLLAEFTTNAMSPDASSSRGGTDANAGMQGLMGFGNGMGDGSSSMGTGMEGLTGAKSAQEILLEHLKQGYPNAPVASPASQHSGSHQSSPQGQAPPMMPQNGLDANDQIAPELQQQLQQLFAQTGVLASQTPTPTGPPSYSYQPQQPPPHSHSHHASPHSHYIPAQSPASFSHPSSSQHASPMPAYPSSGQPSPYPPPSITGSPYAHQPQQQPQYSAPPPVSSATPVQPVFALPQAQLAALLQAQQNAIPIQAQMAALQLILNAQLQAGAQAQAQAQQQAHHAAVQQHQQAHTQQQQHAQQQHQQHQQLQPLQMPPQNGGSTAGNSVDGSYRDNEFIFSPAMSPVMTPHSAFTAASSLPPSVGPLPMVSPADLFPPLTSPALGPQLYGSDMAARSGVHHAHRNSLQGLVDGVGALSTHLPPGSPSGYFSPRLGPTDAGTSTGAGAGRRGASSSSKKTRPSPLIKPTPDSAFDRRRRKTQPGPTTNGDKRASMGGNKSATSSPFLGPQQSGRNGGGMSSAPSSIKGGSPNDASNVYQTNTSANSSTNGSAASVDTPSPVDLPASQHQLHHVHPPQPMYAVGHDGQPVPAPAVPSHVFAGQPPTPQQQSAQQYHQQQQYQQQQQQPYQLEPMGPPPPPSSYNPVTPASFMNFASDFNVDSISSLSPSLNAVINPSGQHYEPSSSALSSLQNSPALLPQPESAVPIPEEDFMPPPLPSSSGKAPKTRKTPSAKPSPALKPVDAKGKGKGKSNSPTAADGSGSSGSSTANGKKGAKKVGPSPRIGPSPKIKPLLGSGAAPDAQTRLAAKSNYENILDGRGPDLLGLPPSMQSELQANATPAGAAAETRRSSHKVAEQKRRDSLKLCFDELRRILPPILPYTDEADRRPGDGNVGGQRHGEIDPENPNKGVSKVALLRRSNEYLDILRDRIDRRDTAISALRSHITQMRAQLGIEELGEDEEEVPGLDLDLDNIDKEEKQAGNLAFYEDLDFDQKVPSLLARKTSTSRRSTATNGAEPRPPTRATGTRRSARTAKLEEAMDIERQEESE</sequence>
<keyword evidence="2" id="KW-0539">Nucleus</keyword>
<feature type="compositionally biased region" description="Low complexity" evidence="3">
    <location>
        <begin position="753"/>
        <end position="771"/>
    </location>
</feature>
<feature type="compositionally biased region" description="Low complexity" evidence="3">
    <location>
        <begin position="611"/>
        <end position="625"/>
    </location>
</feature>
<name>A0A511KAG0_RHOTO</name>
<dbReference type="PANTHER" id="PTHR10328">
    <property type="entry name" value="PROTEIN MAX MYC-ASSOCIATED FACTOR X"/>
    <property type="match status" value="1"/>
</dbReference>
<dbReference type="OrthoDB" id="5344169at2759"/>
<feature type="region of interest" description="Disordered" evidence="3">
    <location>
        <begin position="42"/>
        <end position="67"/>
    </location>
</feature>
<feature type="compositionally biased region" description="Low complexity" evidence="3">
    <location>
        <begin position="353"/>
        <end position="386"/>
    </location>
</feature>
<dbReference type="SMART" id="SM00353">
    <property type="entry name" value="HLH"/>
    <property type="match status" value="1"/>
</dbReference>
<evidence type="ECO:0000259" key="4">
    <source>
        <dbReference type="PROSITE" id="PS50888"/>
    </source>
</evidence>
<feature type="compositionally biased region" description="Low complexity" evidence="3">
    <location>
        <begin position="827"/>
        <end position="842"/>
    </location>
</feature>
<feature type="compositionally biased region" description="Low complexity" evidence="3">
    <location>
        <begin position="1070"/>
        <end position="1097"/>
    </location>
</feature>
<evidence type="ECO:0000313" key="5">
    <source>
        <dbReference type="EMBL" id="GEM07321.1"/>
    </source>
</evidence>
<feature type="compositionally biased region" description="Low complexity" evidence="3">
    <location>
        <begin position="887"/>
        <end position="898"/>
    </location>
</feature>